<accession>A0A1W1BIB3</accession>
<dbReference type="CDD" id="cd16922">
    <property type="entry name" value="HATPase_EvgS-ArcB-TorS-like"/>
    <property type="match status" value="1"/>
</dbReference>
<dbReference type="InterPro" id="IPR003594">
    <property type="entry name" value="HATPase_dom"/>
</dbReference>
<dbReference type="GO" id="GO:0000155">
    <property type="term" value="F:phosphorelay sensor kinase activity"/>
    <property type="evidence" value="ECO:0007669"/>
    <property type="project" value="InterPro"/>
</dbReference>
<protein>
    <submittedName>
        <fullName evidence="4">Sensor histidine kinase</fullName>
    </submittedName>
</protein>
<dbReference type="InterPro" id="IPR036890">
    <property type="entry name" value="HATPase_C_sf"/>
</dbReference>
<dbReference type="FunFam" id="3.30.565.10:FF:000010">
    <property type="entry name" value="Sensor histidine kinase RcsC"/>
    <property type="match status" value="1"/>
</dbReference>
<dbReference type="PROSITE" id="PS50109">
    <property type="entry name" value="HIS_KIN"/>
    <property type="match status" value="1"/>
</dbReference>
<feature type="domain" description="Histidine kinase" evidence="2">
    <location>
        <begin position="177"/>
        <end position="395"/>
    </location>
</feature>
<keyword evidence="4" id="KW-0808">Transferase</keyword>
<dbReference type="InterPro" id="IPR001789">
    <property type="entry name" value="Sig_transdc_resp-reg_receiver"/>
</dbReference>
<reference evidence="4" key="1">
    <citation type="submission" date="2016-10" db="EMBL/GenBank/DDBJ databases">
        <authorList>
            <person name="de Groot N.N."/>
        </authorList>
    </citation>
    <scope>NUCLEOTIDE SEQUENCE</scope>
</reference>
<dbReference type="InterPro" id="IPR003661">
    <property type="entry name" value="HisK_dim/P_dom"/>
</dbReference>
<dbReference type="Gene3D" id="3.30.565.10">
    <property type="entry name" value="Histidine kinase-like ATPase, C-terminal domain"/>
    <property type="match status" value="1"/>
</dbReference>
<dbReference type="PRINTS" id="PR00344">
    <property type="entry name" value="BCTRLSENSOR"/>
</dbReference>
<evidence type="ECO:0000256" key="1">
    <source>
        <dbReference type="ARBA" id="ARBA00022553"/>
    </source>
</evidence>
<name>A0A1W1BIB3_9ZZZZ</name>
<dbReference type="CDD" id="cd00082">
    <property type="entry name" value="HisKA"/>
    <property type="match status" value="1"/>
</dbReference>
<dbReference type="Gene3D" id="1.10.287.130">
    <property type="match status" value="1"/>
</dbReference>
<evidence type="ECO:0000259" key="2">
    <source>
        <dbReference type="PROSITE" id="PS50109"/>
    </source>
</evidence>
<proteinExistence type="predicted"/>
<dbReference type="SUPFAM" id="SSF55874">
    <property type="entry name" value="ATPase domain of HSP90 chaperone/DNA topoisomerase II/histidine kinase"/>
    <property type="match status" value="1"/>
</dbReference>
<dbReference type="PANTHER" id="PTHR43719">
    <property type="entry name" value="TWO-COMPONENT HISTIDINE KINASE"/>
    <property type="match status" value="1"/>
</dbReference>
<dbReference type="Gene3D" id="3.40.50.2300">
    <property type="match status" value="1"/>
</dbReference>
<dbReference type="InterPro" id="IPR005467">
    <property type="entry name" value="His_kinase_dom"/>
</dbReference>
<dbReference type="InterPro" id="IPR036097">
    <property type="entry name" value="HisK_dim/P_sf"/>
</dbReference>
<dbReference type="PANTHER" id="PTHR43719:SF28">
    <property type="entry name" value="PEROXIDE STRESS-ACTIVATED HISTIDINE KINASE MAK1-RELATED"/>
    <property type="match status" value="1"/>
</dbReference>
<evidence type="ECO:0000259" key="3">
    <source>
        <dbReference type="PROSITE" id="PS50110"/>
    </source>
</evidence>
<dbReference type="CDD" id="cd17546">
    <property type="entry name" value="REC_hyHK_CKI1_RcsC-like"/>
    <property type="match status" value="1"/>
</dbReference>
<gene>
    <name evidence="4" type="ORF">MNB_SV-9-863</name>
</gene>
<dbReference type="Pfam" id="PF00512">
    <property type="entry name" value="HisKA"/>
    <property type="match status" value="1"/>
</dbReference>
<dbReference type="Pfam" id="PF00072">
    <property type="entry name" value="Response_reg"/>
    <property type="match status" value="1"/>
</dbReference>
<dbReference type="InterPro" id="IPR004358">
    <property type="entry name" value="Sig_transdc_His_kin-like_C"/>
</dbReference>
<dbReference type="SMART" id="SM00387">
    <property type="entry name" value="HATPase_c"/>
    <property type="match status" value="1"/>
</dbReference>
<feature type="domain" description="Response regulatory" evidence="3">
    <location>
        <begin position="541"/>
        <end position="657"/>
    </location>
</feature>
<dbReference type="Pfam" id="PF02518">
    <property type="entry name" value="HATPase_c"/>
    <property type="match status" value="1"/>
</dbReference>
<organism evidence="4">
    <name type="scientific">hydrothermal vent metagenome</name>
    <dbReference type="NCBI Taxonomy" id="652676"/>
    <lineage>
        <taxon>unclassified sequences</taxon>
        <taxon>metagenomes</taxon>
        <taxon>ecological metagenomes</taxon>
    </lineage>
</organism>
<sequence>MVSSTIAKLKENLLKEIDFDYMISIGSRIHKDKIIVYETEGKVKRHYLPIYNEHSLVNIVFKSLQPDIINHIEDSFLYNQKSDNPFAYDISRVAILPCYFEADKDVFGVIILYRKKKLNNFFKKEDITTMQQLVFNYLNLNKKKYKRILRRIQNSNFHNKKINDKKELNQANQFFSSVIHDIRTPMNAVMGFLELLEDDAEEKQKEYIRTAYKSSEMVVALINDVLDINKITMGKLDINYHFFSLLDVMENTALLFYHNAIEKGIDLVIYYDPLIPYLIKSDSFRIKQILNNLLSNAIKFTDKGGMILLEFLYEEKSDKLICSVSDTGIGIPQNAQKNILKPFRQATSATSAQYGGTGLGLSISVHLVKLLGGEFFVKSKEGKGSKFSISIPCNSIEDTGISIDIDEELPMIYLINGDLTRNRHIKYIKKYFERLNLSHKIITQDEALKHTNYKDNIYIAMRLDYSKSVCENITTSFRKRLIILEIDIFTDRMKCPEDITILDMPIFPHKLFDILTMINNGVTKESETIKLENQISNQEKHILIVDDSLINLKLTKEITKKLGFLSTIAQDGQEAVDIFKEKGDVFDVILIDENMPVMNGTEAIKIIRSLTGGDKPYICGLTGDSDEEVNEAMKNAGADDILEKPVKVSEIKEVLYR</sequence>
<keyword evidence="4" id="KW-0418">Kinase</keyword>
<dbReference type="SUPFAM" id="SSF52172">
    <property type="entry name" value="CheY-like"/>
    <property type="match status" value="1"/>
</dbReference>
<dbReference type="SUPFAM" id="SSF55781">
    <property type="entry name" value="GAF domain-like"/>
    <property type="match status" value="1"/>
</dbReference>
<dbReference type="InterPro" id="IPR050956">
    <property type="entry name" value="2C_system_His_kinase"/>
</dbReference>
<dbReference type="SMART" id="SM00448">
    <property type="entry name" value="REC"/>
    <property type="match status" value="1"/>
</dbReference>
<evidence type="ECO:0000313" key="4">
    <source>
        <dbReference type="EMBL" id="SFV53267.1"/>
    </source>
</evidence>
<keyword evidence="1" id="KW-0597">Phosphoprotein</keyword>
<dbReference type="SUPFAM" id="SSF47384">
    <property type="entry name" value="Homodimeric domain of signal transducing histidine kinase"/>
    <property type="match status" value="1"/>
</dbReference>
<dbReference type="EMBL" id="FPHG01000018">
    <property type="protein sequence ID" value="SFV53267.1"/>
    <property type="molecule type" value="Genomic_DNA"/>
</dbReference>
<dbReference type="InterPro" id="IPR011006">
    <property type="entry name" value="CheY-like_superfamily"/>
</dbReference>
<dbReference type="PROSITE" id="PS50110">
    <property type="entry name" value="RESPONSE_REGULATORY"/>
    <property type="match status" value="1"/>
</dbReference>
<dbReference type="AlphaFoldDB" id="A0A1W1BIB3"/>
<dbReference type="SMART" id="SM00388">
    <property type="entry name" value="HisKA"/>
    <property type="match status" value="1"/>
</dbReference>